<name>K0BC16_9ARCH</name>
<organism evidence="3 4">
    <name type="scientific">Candidatus Nitrosopumilus sediminis</name>
    <dbReference type="NCBI Taxonomy" id="1229909"/>
    <lineage>
        <taxon>Archaea</taxon>
        <taxon>Nitrososphaerota</taxon>
        <taxon>Nitrososphaeria</taxon>
        <taxon>Nitrosopumilales</taxon>
        <taxon>Nitrosopumilaceae</taxon>
        <taxon>Nitrosopumilus</taxon>
    </lineage>
</organism>
<dbReference type="CDD" id="cd03801">
    <property type="entry name" value="GT4_PimA-like"/>
    <property type="match status" value="1"/>
</dbReference>
<dbReference type="PATRIC" id="fig|1229909.8.peg.65"/>
<evidence type="ECO:0000259" key="2">
    <source>
        <dbReference type="Pfam" id="PF13439"/>
    </source>
</evidence>
<keyword evidence="4" id="KW-1185">Reference proteome</keyword>
<dbReference type="AlphaFoldDB" id="K0BC16"/>
<sequence length="358" mass="41959">MKIGIIHQFLDLLGGAERTTSALIDALKKTNHDITLYTSTDTEFEKSKKFEIKKINSTMPYLWKLKKQIENKKIYSKVNDQDLIIVMDGGFGFRFLPRKKIILYCHSTFEYEKKFIDQKIPGWRGILYKIVQNDIKNNLKHFNEENIHLISNSEFTKNSIKKLFGVDSKIIYPPVNLELFSNKIVKTEKVVSITRYAPEKNFTFFSKILKCCEVDFSVIGNSKLKQIEFYDDLKKQLENYKNIHLYNNISQKSLIEILFSSKVYFHPSIETFGISVVESIASGCIPIVPDNSAHKETVPFEELRYKENDENDAKMKIEAALRGDFDKYLPELKRHIEKFQTKKFQRNILEFIEEIMIT</sequence>
<protein>
    <submittedName>
        <fullName evidence="3">Glycosyl transferase family protein</fullName>
    </submittedName>
</protein>
<keyword evidence="3" id="KW-0808">Transferase</keyword>
<proteinExistence type="predicted"/>
<dbReference type="InterPro" id="IPR028098">
    <property type="entry name" value="Glyco_trans_4-like_N"/>
</dbReference>
<evidence type="ECO:0000313" key="3">
    <source>
        <dbReference type="EMBL" id="AFS81876.1"/>
    </source>
</evidence>
<dbReference type="eggNOG" id="arCOG01411">
    <property type="taxonomic scope" value="Archaea"/>
</dbReference>
<dbReference type="InterPro" id="IPR001296">
    <property type="entry name" value="Glyco_trans_1"/>
</dbReference>
<accession>K0BC16</accession>
<dbReference type="Proteomes" id="UP000006100">
    <property type="component" value="Chromosome"/>
</dbReference>
<evidence type="ECO:0000313" key="4">
    <source>
        <dbReference type="Proteomes" id="UP000006100"/>
    </source>
</evidence>
<dbReference type="PANTHER" id="PTHR45919">
    <property type="entry name" value="GDP-MAN:MAN(3)GLCNAC(2)-PP-DOL ALPHA-1,2-MANNOSYLTRANSFERASE"/>
    <property type="match status" value="1"/>
</dbReference>
<feature type="domain" description="Glycosyltransferase subfamily 4-like N-terminal" evidence="2">
    <location>
        <begin position="14"/>
        <end position="178"/>
    </location>
</feature>
<dbReference type="STRING" id="1229909.NSED_00320"/>
<dbReference type="Pfam" id="PF00534">
    <property type="entry name" value="Glycos_transf_1"/>
    <property type="match status" value="1"/>
</dbReference>
<evidence type="ECO:0000259" key="1">
    <source>
        <dbReference type="Pfam" id="PF00534"/>
    </source>
</evidence>
<dbReference type="InterPro" id="IPR038013">
    <property type="entry name" value="ALG11"/>
</dbReference>
<dbReference type="GO" id="GO:0004377">
    <property type="term" value="F:GDP-Man:Man(3)GlcNAc(2)-PP-Dol alpha-1,2-mannosyltransferase activity"/>
    <property type="evidence" value="ECO:0007669"/>
    <property type="project" value="InterPro"/>
</dbReference>
<dbReference type="KEGG" id="nir:NSED_00320"/>
<dbReference type="Pfam" id="PF13439">
    <property type="entry name" value="Glyco_transf_4"/>
    <property type="match status" value="1"/>
</dbReference>
<dbReference type="GO" id="GO:0006487">
    <property type="term" value="P:protein N-linked glycosylation"/>
    <property type="evidence" value="ECO:0007669"/>
    <property type="project" value="TreeGrafter"/>
</dbReference>
<reference evidence="3 4" key="1">
    <citation type="journal article" date="2012" name="J. Bacteriol.">
        <title>Draft Genome Sequence of an Ammonia-Oxidizing Archaeon, "Candidatus Nitrosopumilus sediminis" AR2, from Svalbard in the Arctic Circle.</title>
        <authorList>
            <person name="Park S.J."/>
            <person name="Kim J.G."/>
            <person name="Jung M.Y."/>
            <person name="Kim S.J."/>
            <person name="Cha I.T."/>
            <person name="Ghai R."/>
            <person name="Martin-Cuadrado A.B."/>
            <person name="Rodriguez-Valera F."/>
            <person name="Rhee S.K."/>
        </authorList>
    </citation>
    <scope>NUCLEOTIDE SEQUENCE [LARGE SCALE GENOMIC DNA]</scope>
    <source>
        <strain evidence="3 4">AR2</strain>
    </source>
</reference>
<dbReference type="Gene3D" id="3.40.50.2000">
    <property type="entry name" value="Glycogen Phosphorylase B"/>
    <property type="match status" value="2"/>
</dbReference>
<dbReference type="SUPFAM" id="SSF53756">
    <property type="entry name" value="UDP-Glycosyltransferase/glycogen phosphorylase"/>
    <property type="match status" value="1"/>
</dbReference>
<feature type="domain" description="Glycosyl transferase family 1" evidence="1">
    <location>
        <begin position="184"/>
        <end position="324"/>
    </location>
</feature>
<gene>
    <name evidence="3" type="ORF">NSED_00320</name>
</gene>
<dbReference type="PANTHER" id="PTHR45919:SF1">
    <property type="entry name" value="GDP-MAN:MAN(3)GLCNAC(2)-PP-DOL ALPHA-1,2-MANNOSYLTRANSFERASE"/>
    <property type="match status" value="1"/>
</dbReference>
<dbReference type="OrthoDB" id="132546at2157"/>
<dbReference type="EMBL" id="CP003843">
    <property type="protein sequence ID" value="AFS81876.1"/>
    <property type="molecule type" value="Genomic_DNA"/>
</dbReference>
<dbReference type="RefSeq" id="WP_014964248.1">
    <property type="nucleotide sequence ID" value="NC_018656.1"/>
</dbReference>
<dbReference type="GeneID" id="13697932"/>
<dbReference type="GO" id="GO:0016020">
    <property type="term" value="C:membrane"/>
    <property type="evidence" value="ECO:0007669"/>
    <property type="project" value="TreeGrafter"/>
</dbReference>
<dbReference type="HOGENOM" id="CLU_772939_0_0_2"/>